<keyword evidence="6" id="KW-0031">Aminopeptidase</keyword>
<dbReference type="Pfam" id="PF00561">
    <property type="entry name" value="Abhydrolase_1"/>
    <property type="match status" value="1"/>
</dbReference>
<dbReference type="GO" id="GO:0016020">
    <property type="term" value="C:membrane"/>
    <property type="evidence" value="ECO:0007669"/>
    <property type="project" value="TreeGrafter"/>
</dbReference>
<dbReference type="PRINTS" id="PR00793">
    <property type="entry name" value="PROAMNOPTASE"/>
</dbReference>
<dbReference type="Proteomes" id="UP000537718">
    <property type="component" value="Unassembled WGS sequence"/>
</dbReference>
<gene>
    <name evidence="6" type="ORF">HDE69_002949</name>
</gene>
<name>A0A7W8YU63_9SPHI</name>
<dbReference type="EMBL" id="JACHCF010000006">
    <property type="protein sequence ID" value="MBB5621886.1"/>
    <property type="molecule type" value="Genomic_DNA"/>
</dbReference>
<proteinExistence type="inferred from homology"/>
<comment type="similarity">
    <text evidence="1 3">Belongs to the peptidase S33 family.</text>
</comment>
<dbReference type="PANTHER" id="PTHR43798">
    <property type="entry name" value="MONOACYLGLYCEROL LIPASE"/>
    <property type="match status" value="1"/>
</dbReference>
<keyword evidence="6" id="KW-0645">Protease</keyword>
<dbReference type="GO" id="GO:0006508">
    <property type="term" value="P:proteolysis"/>
    <property type="evidence" value="ECO:0007669"/>
    <property type="project" value="InterPro"/>
</dbReference>
<dbReference type="AlphaFoldDB" id="A0A7W8YU63"/>
<evidence type="ECO:0000313" key="7">
    <source>
        <dbReference type="Proteomes" id="UP000537718"/>
    </source>
</evidence>
<dbReference type="GO" id="GO:0004177">
    <property type="term" value="F:aminopeptidase activity"/>
    <property type="evidence" value="ECO:0007669"/>
    <property type="project" value="UniProtKB-KW"/>
</dbReference>
<organism evidence="6 7">
    <name type="scientific">Pedobacter cryoconitis</name>
    <dbReference type="NCBI Taxonomy" id="188932"/>
    <lineage>
        <taxon>Bacteria</taxon>
        <taxon>Pseudomonadati</taxon>
        <taxon>Bacteroidota</taxon>
        <taxon>Sphingobacteriia</taxon>
        <taxon>Sphingobacteriales</taxon>
        <taxon>Sphingobacteriaceae</taxon>
        <taxon>Pedobacter</taxon>
    </lineage>
</organism>
<feature type="active site" evidence="4">
    <location>
        <position position="284"/>
    </location>
</feature>
<dbReference type="InterPro" id="IPR050266">
    <property type="entry name" value="AB_hydrolase_sf"/>
</dbReference>
<evidence type="ECO:0000256" key="2">
    <source>
        <dbReference type="ARBA" id="ARBA00022801"/>
    </source>
</evidence>
<dbReference type="EC" id="3.4.11.5" evidence="6"/>
<evidence type="ECO:0000256" key="4">
    <source>
        <dbReference type="PIRSR" id="PIRSR005539-1"/>
    </source>
</evidence>
<dbReference type="InterPro" id="IPR005945">
    <property type="entry name" value="Pro_imino_pep"/>
</dbReference>
<dbReference type="Gene3D" id="3.40.50.1820">
    <property type="entry name" value="alpha/beta hydrolase"/>
    <property type="match status" value="1"/>
</dbReference>
<accession>A0A7W8YU63</accession>
<sequence length="336" mass="38579">MKVMKFIAPLAFGVIMTVQGYAQQKSANIPTSGDSVQTGGVKMVNINTPVGKFKVWTKTFGKNPRIKLLLLHGGPAVSHEYMECFESFMPKEGFELIEYDQLGSHYSDQPADSSLWTVPRFVEEVEQVRKALNLDSSNFYLLGHSWGGMLAMDYAFKYQHNLKGLIISNFMASMPAYEKYNAILRSKMDKGLIEKLKSYEDKGLYTDSTYQALVFQNYYLKHLCRLSPWPEPLSRAFRHINNVIYVMMQGPSEFKAGGRLINWDRSKELNKITVPTLVIGAKYDTMDPEYMKWMSTQVKNGEFLYCPNGSHLSMYDDQQNYMNGVIKFIKQVDERK</sequence>
<feature type="active site" description="Nucleophile" evidence="4">
    <location>
        <position position="145"/>
    </location>
</feature>
<dbReference type="InterPro" id="IPR000073">
    <property type="entry name" value="AB_hydrolase_1"/>
</dbReference>
<comment type="caution">
    <text evidence="6">The sequence shown here is derived from an EMBL/GenBank/DDBJ whole genome shotgun (WGS) entry which is preliminary data.</text>
</comment>
<dbReference type="InterPro" id="IPR002410">
    <property type="entry name" value="Peptidase_S33"/>
</dbReference>
<feature type="domain" description="AB hydrolase-1" evidence="5">
    <location>
        <begin position="68"/>
        <end position="316"/>
    </location>
</feature>
<dbReference type="SUPFAM" id="SSF53474">
    <property type="entry name" value="alpha/beta-Hydrolases"/>
    <property type="match status" value="1"/>
</dbReference>
<dbReference type="RefSeq" id="WP_221270669.1">
    <property type="nucleotide sequence ID" value="NZ_JACHCF010000006.1"/>
</dbReference>
<keyword evidence="2 3" id="KW-0378">Hydrolase</keyword>
<feature type="active site" description="Proton donor" evidence="4">
    <location>
        <position position="311"/>
    </location>
</feature>
<reference evidence="6 7" key="1">
    <citation type="submission" date="2020-08" db="EMBL/GenBank/DDBJ databases">
        <title>Genomic Encyclopedia of Type Strains, Phase IV (KMG-V): Genome sequencing to study the core and pangenomes of soil and plant-associated prokaryotes.</title>
        <authorList>
            <person name="Whitman W."/>
        </authorList>
    </citation>
    <scope>NUCLEOTIDE SEQUENCE [LARGE SCALE GENOMIC DNA]</scope>
    <source>
        <strain evidence="6 7">MP7CTX6</strain>
    </source>
</reference>
<protein>
    <submittedName>
        <fullName evidence="6">Proline iminopeptidase</fullName>
        <ecNumber evidence="6">3.4.11.5</ecNumber>
    </submittedName>
</protein>
<dbReference type="PANTHER" id="PTHR43798:SF33">
    <property type="entry name" value="HYDROLASE, PUTATIVE (AFU_ORTHOLOGUE AFUA_2G14860)-RELATED"/>
    <property type="match status" value="1"/>
</dbReference>
<evidence type="ECO:0000313" key="6">
    <source>
        <dbReference type="EMBL" id="MBB5621886.1"/>
    </source>
</evidence>
<dbReference type="InterPro" id="IPR029058">
    <property type="entry name" value="AB_hydrolase_fold"/>
</dbReference>
<evidence type="ECO:0000259" key="5">
    <source>
        <dbReference type="Pfam" id="PF00561"/>
    </source>
</evidence>
<dbReference type="NCBIfam" id="TIGR01250">
    <property type="entry name" value="pro_imino_pep_2"/>
    <property type="match status" value="1"/>
</dbReference>
<dbReference type="PIRSF" id="PIRSF005539">
    <property type="entry name" value="Pept_S33_TRI_F1"/>
    <property type="match status" value="1"/>
</dbReference>
<evidence type="ECO:0000256" key="3">
    <source>
        <dbReference type="PIRNR" id="PIRNR005539"/>
    </source>
</evidence>
<evidence type="ECO:0000256" key="1">
    <source>
        <dbReference type="ARBA" id="ARBA00010088"/>
    </source>
</evidence>